<reference evidence="1 2" key="2">
    <citation type="journal article" date="2022" name="Mol. Ecol. Resour.">
        <title>The genomes of chicory, endive, great burdock and yacon provide insights into Asteraceae paleo-polyploidization history and plant inulin production.</title>
        <authorList>
            <person name="Fan W."/>
            <person name="Wang S."/>
            <person name="Wang H."/>
            <person name="Wang A."/>
            <person name="Jiang F."/>
            <person name="Liu H."/>
            <person name="Zhao H."/>
            <person name="Xu D."/>
            <person name="Zhang Y."/>
        </authorList>
    </citation>
    <scope>NUCLEOTIDE SEQUENCE [LARGE SCALE GENOMIC DNA]</scope>
    <source>
        <strain evidence="2">cv. Punajuju</strain>
        <tissue evidence="1">Leaves</tissue>
    </source>
</reference>
<organism evidence="1 2">
    <name type="scientific">Cichorium intybus</name>
    <name type="common">Chicory</name>
    <dbReference type="NCBI Taxonomy" id="13427"/>
    <lineage>
        <taxon>Eukaryota</taxon>
        <taxon>Viridiplantae</taxon>
        <taxon>Streptophyta</taxon>
        <taxon>Embryophyta</taxon>
        <taxon>Tracheophyta</taxon>
        <taxon>Spermatophyta</taxon>
        <taxon>Magnoliopsida</taxon>
        <taxon>eudicotyledons</taxon>
        <taxon>Gunneridae</taxon>
        <taxon>Pentapetalae</taxon>
        <taxon>asterids</taxon>
        <taxon>campanulids</taxon>
        <taxon>Asterales</taxon>
        <taxon>Asteraceae</taxon>
        <taxon>Cichorioideae</taxon>
        <taxon>Cichorieae</taxon>
        <taxon>Cichoriinae</taxon>
        <taxon>Cichorium</taxon>
    </lineage>
</organism>
<evidence type="ECO:0000313" key="2">
    <source>
        <dbReference type="Proteomes" id="UP001055811"/>
    </source>
</evidence>
<sequence>MKDAEKSIVGSSESYSTFKTTLEKLPDNVVVIRSQTHADSDIEKDSFGRLHERGKEVPKATKLLTRLFPNIVAIHMPQDENLLASWI</sequence>
<dbReference type="EMBL" id="CM042014">
    <property type="protein sequence ID" value="KAI3723502.1"/>
    <property type="molecule type" value="Genomic_DNA"/>
</dbReference>
<comment type="caution">
    <text evidence="1">The sequence shown here is derived from an EMBL/GenBank/DDBJ whole genome shotgun (WGS) entry which is preliminary data.</text>
</comment>
<gene>
    <name evidence="1" type="ORF">L2E82_35125</name>
</gene>
<accession>A0ACB9BNE9</accession>
<keyword evidence="2" id="KW-1185">Reference proteome</keyword>
<evidence type="ECO:0000313" key="1">
    <source>
        <dbReference type="EMBL" id="KAI3723502.1"/>
    </source>
</evidence>
<reference evidence="2" key="1">
    <citation type="journal article" date="2022" name="Mol. Ecol. Resour.">
        <title>The genomes of chicory, endive, great burdock and yacon provide insights into Asteraceae palaeo-polyploidization history and plant inulin production.</title>
        <authorList>
            <person name="Fan W."/>
            <person name="Wang S."/>
            <person name="Wang H."/>
            <person name="Wang A."/>
            <person name="Jiang F."/>
            <person name="Liu H."/>
            <person name="Zhao H."/>
            <person name="Xu D."/>
            <person name="Zhang Y."/>
        </authorList>
    </citation>
    <scope>NUCLEOTIDE SEQUENCE [LARGE SCALE GENOMIC DNA]</scope>
    <source>
        <strain evidence="2">cv. Punajuju</strain>
    </source>
</reference>
<protein>
    <submittedName>
        <fullName evidence="1">Uncharacterized protein</fullName>
    </submittedName>
</protein>
<proteinExistence type="predicted"/>
<dbReference type="Proteomes" id="UP001055811">
    <property type="component" value="Linkage Group LG06"/>
</dbReference>
<name>A0ACB9BNE9_CICIN</name>